<feature type="transmembrane region" description="Helical" evidence="8">
    <location>
        <begin position="428"/>
        <end position="446"/>
    </location>
</feature>
<dbReference type="EMBL" id="CP034035">
    <property type="protein sequence ID" value="QCR07850.1"/>
    <property type="molecule type" value="Genomic_DNA"/>
</dbReference>
<feature type="domain" description="Amino acid permease/ SLC12A" evidence="9">
    <location>
        <begin position="16"/>
        <end position="452"/>
    </location>
</feature>
<evidence type="ECO:0000259" key="9">
    <source>
        <dbReference type="Pfam" id="PF00324"/>
    </source>
</evidence>
<sequence length="453" mass="49631">MEQQSTKLKRGLSTRHIRFIALGSAIGTGLFYGSASAIQMAGPSVLLAYLIGGVVAYIIMRALGEMSVNNPQSSSFSRYAQDYLGPLAGYITGWTYCFEMLIVAIADVTAFGIYMGVWFPAVPHWVWVLSVVLIIGAINLMNVKVFGELEFWLSFFKVATIIIMIVAGIGIIVWGIGNGGEPTGIHNLWTNGGFFSNGVMGMILSLQLVMFAYGGVEIIGITAGEAQEPKKSIPRAINSVPWRILVFYVGTLFVIMSIYPWDQVGINGSPFVLTFQHMGITTAAGILNFVVITASLSAINSDVFGVGRMLHGMAEQGHAPKMFTRISKHGIPWVTVVIMMLALLVAVYLNYIMPGKVFLVIASLATFATVWVWIMILFSQIAFRRGLKREEVDALAFPLRGGVATSVFGIIFLLFIIGLIGYFPDTRVSLYVGVIWMVLLLIGYMIKKKCQRQ</sequence>
<dbReference type="GO" id="GO:0005886">
    <property type="term" value="C:plasma membrane"/>
    <property type="evidence" value="ECO:0007669"/>
    <property type="project" value="UniProtKB-SubCell"/>
</dbReference>
<proteinExistence type="predicted"/>
<evidence type="ECO:0000256" key="5">
    <source>
        <dbReference type="ARBA" id="ARBA00022970"/>
    </source>
</evidence>
<organism evidence="10 11">
    <name type="scientific">Brenneria rubrifaciens</name>
    <dbReference type="NCBI Taxonomy" id="55213"/>
    <lineage>
        <taxon>Bacteria</taxon>
        <taxon>Pseudomonadati</taxon>
        <taxon>Pseudomonadota</taxon>
        <taxon>Gammaproteobacteria</taxon>
        <taxon>Enterobacterales</taxon>
        <taxon>Pectobacteriaceae</taxon>
        <taxon>Brenneria</taxon>
    </lineage>
</organism>
<feature type="transmembrane region" description="Helical" evidence="8">
    <location>
        <begin position="20"/>
        <end position="40"/>
    </location>
</feature>
<feature type="transmembrane region" description="Helical" evidence="8">
    <location>
        <begin position="279"/>
        <end position="299"/>
    </location>
</feature>
<feature type="transmembrane region" description="Helical" evidence="8">
    <location>
        <begin position="155"/>
        <end position="177"/>
    </location>
</feature>
<evidence type="ECO:0000256" key="3">
    <source>
        <dbReference type="ARBA" id="ARBA00022475"/>
    </source>
</evidence>
<reference evidence="10 11" key="1">
    <citation type="submission" date="2018-11" db="EMBL/GenBank/DDBJ databases">
        <title>Genome sequences of Brenneria nigrifluens and Brenneria rubrifaciens.</title>
        <authorList>
            <person name="Poret-Peterson A.T."/>
            <person name="McClean A.E."/>
            <person name="Kluepfel D.A."/>
        </authorList>
    </citation>
    <scope>NUCLEOTIDE SEQUENCE [LARGE SCALE GENOMIC DNA]</scope>
    <source>
        <strain evidence="10 11">6D370</strain>
    </source>
</reference>
<accession>A0A4P8QRD2</accession>
<evidence type="ECO:0000313" key="10">
    <source>
        <dbReference type="EMBL" id="QCR07850.1"/>
    </source>
</evidence>
<feature type="transmembrane region" description="Helical" evidence="8">
    <location>
        <begin position="331"/>
        <end position="351"/>
    </location>
</feature>
<keyword evidence="3" id="KW-1003">Cell membrane</keyword>
<dbReference type="FunFam" id="1.20.1740.10:FF:000001">
    <property type="entry name" value="Amino acid permease"/>
    <property type="match status" value="1"/>
</dbReference>
<feature type="transmembrane region" description="Helical" evidence="8">
    <location>
        <begin position="125"/>
        <end position="143"/>
    </location>
</feature>
<dbReference type="Proteomes" id="UP000299580">
    <property type="component" value="Chromosome"/>
</dbReference>
<name>A0A4P8QRD2_9GAMM</name>
<dbReference type="Gene3D" id="1.20.1740.10">
    <property type="entry name" value="Amino acid/polyamine transporter I"/>
    <property type="match status" value="1"/>
</dbReference>
<feature type="transmembrane region" description="Helical" evidence="8">
    <location>
        <begin position="83"/>
        <end position="105"/>
    </location>
</feature>
<dbReference type="PANTHER" id="PTHR43495">
    <property type="entry name" value="GABA PERMEASE"/>
    <property type="match status" value="1"/>
</dbReference>
<dbReference type="KEGG" id="brb:EH207_04540"/>
<evidence type="ECO:0000256" key="2">
    <source>
        <dbReference type="ARBA" id="ARBA00022448"/>
    </source>
</evidence>
<evidence type="ECO:0000256" key="1">
    <source>
        <dbReference type="ARBA" id="ARBA00004429"/>
    </source>
</evidence>
<keyword evidence="7 8" id="KW-0472">Membrane</keyword>
<feature type="transmembrane region" description="Helical" evidence="8">
    <location>
        <begin position="240"/>
        <end position="259"/>
    </location>
</feature>
<dbReference type="PROSITE" id="PS00218">
    <property type="entry name" value="AMINO_ACID_PERMEASE_1"/>
    <property type="match status" value="1"/>
</dbReference>
<evidence type="ECO:0000256" key="8">
    <source>
        <dbReference type="SAM" id="Phobius"/>
    </source>
</evidence>
<dbReference type="NCBIfam" id="NF007876">
    <property type="entry name" value="PRK10580.1"/>
    <property type="match status" value="1"/>
</dbReference>
<dbReference type="GO" id="GO:0006865">
    <property type="term" value="P:amino acid transport"/>
    <property type="evidence" value="ECO:0007669"/>
    <property type="project" value="UniProtKB-KW"/>
</dbReference>
<keyword evidence="5" id="KW-0029">Amino-acid transport</keyword>
<keyword evidence="4 8" id="KW-0812">Transmembrane</keyword>
<keyword evidence="2" id="KW-0813">Transport</keyword>
<dbReference type="InterPro" id="IPR004840">
    <property type="entry name" value="Amino_acid_permease_CS"/>
</dbReference>
<dbReference type="GO" id="GO:0055085">
    <property type="term" value="P:transmembrane transport"/>
    <property type="evidence" value="ECO:0007669"/>
    <property type="project" value="InterPro"/>
</dbReference>
<gene>
    <name evidence="10" type="primary">proY</name>
    <name evidence="10" type="ORF">EH207_04540</name>
</gene>
<evidence type="ECO:0000256" key="4">
    <source>
        <dbReference type="ARBA" id="ARBA00022692"/>
    </source>
</evidence>
<evidence type="ECO:0000256" key="6">
    <source>
        <dbReference type="ARBA" id="ARBA00022989"/>
    </source>
</evidence>
<dbReference type="Pfam" id="PF00324">
    <property type="entry name" value="AA_permease"/>
    <property type="match status" value="1"/>
</dbReference>
<comment type="subcellular location">
    <subcellularLocation>
        <location evidence="1">Cell inner membrane</location>
        <topology evidence="1">Multi-pass membrane protein</topology>
    </subcellularLocation>
</comment>
<keyword evidence="11" id="KW-1185">Reference proteome</keyword>
<dbReference type="AlphaFoldDB" id="A0A4P8QRD2"/>
<protein>
    <submittedName>
        <fullName evidence="10">Proline-specific permease ProY</fullName>
    </submittedName>
</protein>
<keyword evidence="6 8" id="KW-1133">Transmembrane helix</keyword>
<evidence type="ECO:0000313" key="11">
    <source>
        <dbReference type="Proteomes" id="UP000299580"/>
    </source>
</evidence>
<dbReference type="RefSeq" id="WP_137712913.1">
    <property type="nucleotide sequence ID" value="NZ_CP034035.1"/>
</dbReference>
<dbReference type="InterPro" id="IPR004841">
    <property type="entry name" value="AA-permease/SLC12A_dom"/>
</dbReference>
<feature type="transmembrane region" description="Helical" evidence="8">
    <location>
        <begin position="399"/>
        <end position="422"/>
    </location>
</feature>
<dbReference type="PIRSF" id="PIRSF006060">
    <property type="entry name" value="AA_transporter"/>
    <property type="match status" value="1"/>
</dbReference>
<evidence type="ECO:0000256" key="7">
    <source>
        <dbReference type="ARBA" id="ARBA00023136"/>
    </source>
</evidence>
<dbReference type="OrthoDB" id="5297508at2"/>
<feature type="transmembrane region" description="Helical" evidence="8">
    <location>
        <begin position="46"/>
        <end position="63"/>
    </location>
</feature>
<dbReference type="PANTHER" id="PTHR43495:SF6">
    <property type="entry name" value="THREONINE_SERINE TRANSPORTER YBXG-RELATED"/>
    <property type="match status" value="1"/>
</dbReference>
<feature type="transmembrane region" description="Helical" evidence="8">
    <location>
        <begin position="197"/>
        <end position="219"/>
    </location>
</feature>
<feature type="transmembrane region" description="Helical" evidence="8">
    <location>
        <begin position="357"/>
        <end position="378"/>
    </location>
</feature>